<dbReference type="InterPro" id="IPR036380">
    <property type="entry name" value="Isochorismatase-like_sf"/>
</dbReference>
<dbReference type="CDD" id="cd01014">
    <property type="entry name" value="nicotinamidase_related"/>
    <property type="match status" value="1"/>
</dbReference>
<dbReference type="AlphaFoldDB" id="A0A645CZ43"/>
<comment type="caution">
    <text evidence="3">The sequence shown here is derived from an EMBL/GenBank/DDBJ whole genome shotgun (WGS) entry which is preliminary data.</text>
</comment>
<dbReference type="PANTHER" id="PTHR43540">
    <property type="entry name" value="PEROXYUREIDOACRYLATE/UREIDOACRYLATE AMIDOHYDROLASE-RELATED"/>
    <property type="match status" value="1"/>
</dbReference>
<dbReference type="SUPFAM" id="SSF52499">
    <property type="entry name" value="Isochorismatase-like hydrolases"/>
    <property type="match status" value="1"/>
</dbReference>
<sequence length="183" mass="20529">MKHATYDAMIVVDMQTALVAGHPWRQMQVVQNIRSLLQSCRKAGIPVIYVRHDGGKGDELERGTDGWQIDAALTPQQGEAVFDKQYNSAFLGTGLAAHLNKEGINHFILCGMQTEYCIDATCKAALEHGFTVTIAQGTTTTFDNEYMTAEQCCRYFEENIWNGRYSSVLPFENVLFELVQQQP</sequence>
<organism evidence="3">
    <name type="scientific">bioreactor metagenome</name>
    <dbReference type="NCBI Taxonomy" id="1076179"/>
    <lineage>
        <taxon>unclassified sequences</taxon>
        <taxon>metagenomes</taxon>
        <taxon>ecological metagenomes</taxon>
    </lineage>
</organism>
<dbReference type="GO" id="GO:0016787">
    <property type="term" value="F:hydrolase activity"/>
    <property type="evidence" value="ECO:0007669"/>
    <property type="project" value="UniProtKB-KW"/>
</dbReference>
<evidence type="ECO:0000256" key="1">
    <source>
        <dbReference type="ARBA" id="ARBA00022801"/>
    </source>
</evidence>
<name>A0A645CZ43_9ZZZZ</name>
<evidence type="ECO:0000259" key="2">
    <source>
        <dbReference type="Pfam" id="PF00857"/>
    </source>
</evidence>
<feature type="domain" description="Isochorismatase-like" evidence="2">
    <location>
        <begin position="8"/>
        <end position="146"/>
    </location>
</feature>
<dbReference type="PANTHER" id="PTHR43540:SF14">
    <property type="entry name" value="ISOCHORISMATASE"/>
    <property type="match status" value="1"/>
</dbReference>
<evidence type="ECO:0000313" key="3">
    <source>
        <dbReference type="EMBL" id="MPM82128.1"/>
    </source>
</evidence>
<dbReference type="Pfam" id="PF00857">
    <property type="entry name" value="Isochorismatase"/>
    <property type="match status" value="1"/>
</dbReference>
<dbReference type="Gene3D" id="3.40.50.850">
    <property type="entry name" value="Isochorismatase-like"/>
    <property type="match status" value="1"/>
</dbReference>
<dbReference type="EC" id="3.5.1.110" evidence="3"/>
<dbReference type="InterPro" id="IPR050272">
    <property type="entry name" value="Isochorismatase-like_hydrls"/>
</dbReference>
<keyword evidence="1 3" id="KW-0378">Hydrolase</keyword>
<dbReference type="EMBL" id="VSSQ01031298">
    <property type="protein sequence ID" value="MPM82128.1"/>
    <property type="molecule type" value="Genomic_DNA"/>
</dbReference>
<protein>
    <submittedName>
        <fullName evidence="3">Peroxyureidoacrylate/ureidoacrylate amidohydrolase RutB</fullName>
        <ecNumber evidence="3">3.5.1.110</ecNumber>
    </submittedName>
</protein>
<gene>
    <name evidence="3" type="primary">rutB_9</name>
    <name evidence="3" type="ORF">SDC9_129187</name>
</gene>
<accession>A0A645CZ43</accession>
<dbReference type="InterPro" id="IPR000868">
    <property type="entry name" value="Isochorismatase-like_dom"/>
</dbReference>
<reference evidence="3" key="1">
    <citation type="submission" date="2019-08" db="EMBL/GenBank/DDBJ databases">
        <authorList>
            <person name="Kucharzyk K."/>
            <person name="Murdoch R.W."/>
            <person name="Higgins S."/>
            <person name="Loffler F."/>
        </authorList>
    </citation>
    <scope>NUCLEOTIDE SEQUENCE</scope>
</reference>
<proteinExistence type="predicted"/>